<evidence type="ECO:0000313" key="3">
    <source>
        <dbReference type="EMBL" id="CDW82729.1"/>
    </source>
</evidence>
<evidence type="ECO:0000256" key="2">
    <source>
        <dbReference type="SAM" id="MobiDB-lite"/>
    </source>
</evidence>
<dbReference type="Proteomes" id="UP000039865">
    <property type="component" value="Unassembled WGS sequence"/>
</dbReference>
<organism evidence="3 4">
    <name type="scientific">Stylonychia lemnae</name>
    <name type="common">Ciliate</name>
    <dbReference type="NCBI Taxonomy" id="5949"/>
    <lineage>
        <taxon>Eukaryota</taxon>
        <taxon>Sar</taxon>
        <taxon>Alveolata</taxon>
        <taxon>Ciliophora</taxon>
        <taxon>Intramacronucleata</taxon>
        <taxon>Spirotrichea</taxon>
        <taxon>Stichotrichia</taxon>
        <taxon>Sporadotrichida</taxon>
        <taxon>Oxytrichidae</taxon>
        <taxon>Stylonychinae</taxon>
        <taxon>Stylonychia</taxon>
    </lineage>
</organism>
<feature type="compositionally biased region" description="Polar residues" evidence="2">
    <location>
        <begin position="106"/>
        <end position="120"/>
    </location>
</feature>
<dbReference type="AlphaFoldDB" id="A0A078AKI4"/>
<proteinExistence type="predicted"/>
<sequence length="486" mass="55468">MRDSKYSNYRNTNNLSKTSTYGFGQYNQSFNLQKSVSKNPTNLKQSMQINGYQYQKPSQQIRNGISQNLKNQHESKTLSDKEECGGLLSSSRSLFQLETTDKENSHNPNSNPKLFSSDQKQLPQQQVFDGVFNLIGDGGVSCFGDVLSSSDLSATTSVSRSISKCDIANLENKIKQLENQITSIKDKHQAFAQQTQEEQLTKKSSQEQDRVSMINNEEIEIVQHNKGKDEPFQCIKRQLNFESEDPFNKRQAQNQRFSILSAPTDINNQRTTKSRNQVKFYDLELPQSKTTSNCYQGVKKSNDAKLVYGTMSENPFISKQVSTLDNRTSNPGTSAIDQLDNVLVQMFDFMSLNVEPLIEDTQHKQTLKSYETLTKNLVKSIKLEGQNFHRTNPSERYSINTAISSNPFQQISERADCDYIESYGIFRNSASNMQARGYDYQQDFDDESKRKSVINLLESQSRLKKKRLAKFANKSAIHSYKRAQVI</sequence>
<accession>A0A078AKI4</accession>
<name>A0A078AKI4_STYLE</name>
<keyword evidence="1" id="KW-0175">Coiled coil</keyword>
<feature type="region of interest" description="Disordered" evidence="2">
    <location>
        <begin position="1"/>
        <end position="22"/>
    </location>
</feature>
<keyword evidence="4" id="KW-1185">Reference proteome</keyword>
<gene>
    <name evidence="3" type="primary">Contig17940.g19069</name>
    <name evidence="3" type="ORF">STYLEM_11763</name>
</gene>
<reference evidence="3 4" key="1">
    <citation type="submission" date="2014-06" db="EMBL/GenBank/DDBJ databases">
        <authorList>
            <person name="Swart Estienne"/>
        </authorList>
    </citation>
    <scope>NUCLEOTIDE SEQUENCE [LARGE SCALE GENOMIC DNA]</scope>
    <source>
        <strain evidence="3 4">130c</strain>
    </source>
</reference>
<dbReference type="EMBL" id="CCKQ01011191">
    <property type="protein sequence ID" value="CDW82729.1"/>
    <property type="molecule type" value="Genomic_DNA"/>
</dbReference>
<evidence type="ECO:0000313" key="4">
    <source>
        <dbReference type="Proteomes" id="UP000039865"/>
    </source>
</evidence>
<evidence type="ECO:0000256" key="1">
    <source>
        <dbReference type="SAM" id="Coils"/>
    </source>
</evidence>
<protein>
    <submittedName>
        <fullName evidence="3">Uncharacterized protein</fullName>
    </submittedName>
</protein>
<feature type="region of interest" description="Disordered" evidence="2">
    <location>
        <begin position="99"/>
        <end position="120"/>
    </location>
</feature>
<feature type="coiled-coil region" evidence="1">
    <location>
        <begin position="160"/>
        <end position="194"/>
    </location>
</feature>
<dbReference type="InParanoid" id="A0A078AKI4"/>